<dbReference type="HOGENOM" id="CLU_153632_0_0_2"/>
<dbReference type="RefSeq" id="WP_014289443.1">
    <property type="nucleotide sequence ID" value="NC_016645.1"/>
</dbReference>
<dbReference type="KEGG" id="pyr:P186_2226"/>
<organism evidence="1 2">
    <name type="scientific">Pyrobaculum ferrireducens</name>
    <dbReference type="NCBI Taxonomy" id="1104324"/>
    <lineage>
        <taxon>Archaea</taxon>
        <taxon>Thermoproteota</taxon>
        <taxon>Thermoprotei</taxon>
        <taxon>Thermoproteales</taxon>
        <taxon>Thermoproteaceae</taxon>
        <taxon>Pyrobaculum</taxon>
    </lineage>
</organism>
<dbReference type="Proteomes" id="UP000005867">
    <property type="component" value="Chromosome"/>
</dbReference>
<protein>
    <submittedName>
        <fullName evidence="1">Uncharacterized protein</fullName>
    </submittedName>
</protein>
<gene>
    <name evidence="1" type="ORF">P186_2226</name>
</gene>
<dbReference type="STRING" id="1104324.P186_2226"/>
<dbReference type="eggNOG" id="arCOG07000">
    <property type="taxonomic scope" value="Archaea"/>
</dbReference>
<proteinExistence type="predicted"/>
<name>G7VBC1_9CREN</name>
<keyword evidence="2" id="KW-1185">Reference proteome</keyword>
<dbReference type="AlphaFoldDB" id="G7VBC1"/>
<dbReference type="OrthoDB" id="28801at2157"/>
<evidence type="ECO:0000313" key="1">
    <source>
        <dbReference type="EMBL" id="AET33618.1"/>
    </source>
</evidence>
<sequence length="124" mass="14283">MSEELAVLVRRGGLVIKKTVIKRGEEVTGEYIYVRRGLFEAEAEFDLEDDVLYYLQICWLRRCYVWFDGEPDRAVPKTLIRRATSIFRELGEFSVAARAVLRILASSKSRSSPVRSSDLSHRLV</sequence>
<dbReference type="BioCyc" id="PSP1104324:GJSN-2177-MONOMER"/>
<accession>G7VBC1</accession>
<dbReference type="EMBL" id="CP003098">
    <property type="protein sequence ID" value="AET33618.1"/>
    <property type="molecule type" value="Genomic_DNA"/>
</dbReference>
<dbReference type="GeneID" id="11593830"/>
<evidence type="ECO:0000313" key="2">
    <source>
        <dbReference type="Proteomes" id="UP000005867"/>
    </source>
</evidence>
<reference evidence="1 2" key="1">
    <citation type="journal article" date="2012" name="J. Bacteriol.">
        <title>Complete genome sequence of strain 1860, a crenarchaeon of the genus pyrobaculum able to grow with various electron acceptors.</title>
        <authorList>
            <person name="Mardanov A.V."/>
            <person name="Gumerov V.M."/>
            <person name="Slobodkina G.B."/>
            <person name="Beletsky A.V."/>
            <person name="Bonch-Osmolovskaya E.A."/>
            <person name="Ravin N.V."/>
            <person name="Skryabin K.G."/>
        </authorList>
    </citation>
    <scope>NUCLEOTIDE SEQUENCE [LARGE SCALE GENOMIC DNA]</scope>
    <source>
        <strain evidence="1 2">1860</strain>
    </source>
</reference>